<keyword evidence="1" id="KW-0812">Transmembrane</keyword>
<dbReference type="AlphaFoldDB" id="A0A8T0CM79"/>
<dbReference type="Proteomes" id="UP000806378">
    <property type="component" value="Unassembled WGS sequence"/>
</dbReference>
<keyword evidence="1" id="KW-0472">Membrane</keyword>
<reference evidence="2" key="1">
    <citation type="submission" date="2020-05" db="EMBL/GenBank/DDBJ databases">
        <title>WGS assembly of Corymbia citriodora subspecies variegata.</title>
        <authorList>
            <person name="Barry K."/>
            <person name="Hundley H."/>
            <person name="Shu S."/>
            <person name="Jenkins J."/>
            <person name="Grimwood J."/>
            <person name="Baten A."/>
        </authorList>
    </citation>
    <scope>NUCLEOTIDE SEQUENCE</scope>
    <source>
        <strain evidence="2">CV2-018</strain>
    </source>
</reference>
<evidence type="ECO:0000313" key="2">
    <source>
        <dbReference type="EMBL" id="KAF7848727.1"/>
    </source>
</evidence>
<dbReference type="PANTHER" id="PTHR31170:SF18">
    <property type="entry name" value="(WILD MALAYSIAN BANANA) HYPOTHETICAL PROTEIN"/>
    <property type="match status" value="1"/>
</dbReference>
<dbReference type="EMBL" id="MU090001">
    <property type="protein sequence ID" value="KAF7848727.1"/>
    <property type="molecule type" value="Genomic_DNA"/>
</dbReference>
<dbReference type="Pfam" id="PF03140">
    <property type="entry name" value="DUF247"/>
    <property type="match status" value="1"/>
</dbReference>
<proteinExistence type="predicted"/>
<evidence type="ECO:0000313" key="3">
    <source>
        <dbReference type="Proteomes" id="UP000806378"/>
    </source>
</evidence>
<dbReference type="Gramene" id="rna-gnl|WGS:JABURB|Cocit.L1615.1">
    <property type="protein sequence ID" value="cds-KAF7848727.1"/>
    <property type="gene ID" value="gene-BT93_L1615"/>
</dbReference>
<name>A0A8T0CM79_CORYI</name>
<organism evidence="2 3">
    <name type="scientific">Corymbia citriodora subsp. variegata</name>
    <dbReference type="NCBI Taxonomy" id="360336"/>
    <lineage>
        <taxon>Eukaryota</taxon>
        <taxon>Viridiplantae</taxon>
        <taxon>Streptophyta</taxon>
        <taxon>Embryophyta</taxon>
        <taxon>Tracheophyta</taxon>
        <taxon>Spermatophyta</taxon>
        <taxon>Magnoliopsida</taxon>
        <taxon>eudicotyledons</taxon>
        <taxon>Gunneridae</taxon>
        <taxon>Pentapetalae</taxon>
        <taxon>rosids</taxon>
        <taxon>malvids</taxon>
        <taxon>Myrtales</taxon>
        <taxon>Myrtaceae</taxon>
        <taxon>Myrtoideae</taxon>
        <taxon>Eucalypteae</taxon>
        <taxon>Corymbia</taxon>
    </lineage>
</organism>
<dbReference type="PANTHER" id="PTHR31170">
    <property type="entry name" value="BNAC04G53230D PROTEIN"/>
    <property type="match status" value="1"/>
</dbReference>
<feature type="transmembrane region" description="Helical" evidence="1">
    <location>
        <begin position="416"/>
        <end position="440"/>
    </location>
</feature>
<keyword evidence="3" id="KW-1185">Reference proteome</keyword>
<keyword evidence="1" id="KW-1133">Transmembrane helix</keyword>
<gene>
    <name evidence="2" type="ORF">BT93_L1615</name>
</gene>
<accession>A0A8T0CM79</accession>
<evidence type="ECO:0000256" key="1">
    <source>
        <dbReference type="SAM" id="Phobius"/>
    </source>
</evidence>
<protein>
    <submittedName>
        <fullName evidence="2">Uncharacterized protein</fullName>
    </submittedName>
</protein>
<sequence>MPPPGPNETAWIVRVNESVDLECLPSEEQRNWAKRSIYKVRPCIANLNRKAYQPQVVSFGPYHHGKEHLRPMEKHKDRALCRFLKRSGKHLEPFLDSLSEVVQVLEESYDVLDPKWKLGGSKGVAGHFLEVMITDGCFMLEILRTATQEGTQVKQEVTQEKDGYAFNDPIFSEHGKLHVMPYIKRDMLMLENQLPMLVLERLVVVESEGKKGHAFINSLILNFCSVTLSEDIGKCLHVLDVYRKSLLLPEKKPKEDNSNKDSSKEIIRSATELHEHGIRFKKSCSSSHTDISFAKGVLKLPEITVNDITESVYLNLIVFEHSHVGAGNEVTSYIFLMDKIINDEKDVALLHVQGIIQNAIGSDKAVAEMFNSLCKELTLRPESSLDAVHVEVSEYCKKTWYTWMATLYHTYFKSPWSIISFIAAILLFALAIIETTYTIIYH</sequence>
<comment type="caution">
    <text evidence="2">The sequence shown here is derived from an EMBL/GenBank/DDBJ whole genome shotgun (WGS) entry which is preliminary data.</text>
</comment>
<dbReference type="InterPro" id="IPR004158">
    <property type="entry name" value="DUF247_pln"/>
</dbReference>